<evidence type="ECO:0000313" key="3">
    <source>
        <dbReference type="Proteomes" id="UP000095767"/>
    </source>
</evidence>
<dbReference type="AlphaFoldDB" id="A0A1E5WHU4"/>
<name>A0A1E5WHU4_9POAL</name>
<feature type="non-terminal residue" evidence="2">
    <location>
        <position position="1"/>
    </location>
</feature>
<sequence>LFDGRRRSFGALCSARPPHQAAAGVDARRGRAPRAARQIARLPPLAPPRGVTAARAVIRAVPRQVASPPRPRRLPPPLHRPRRRRPRAPLRPPRRPVEGHEPSCPRAHLTRHEAPLEGGPRQQRVPEQALEATGG</sequence>
<protein>
    <submittedName>
        <fullName evidence="2">Uncharacterized protein</fullName>
    </submittedName>
</protein>
<reference evidence="2 3" key="1">
    <citation type="submission" date="2016-09" db="EMBL/GenBank/DDBJ databases">
        <title>The draft genome of Dichanthelium oligosanthes: A C3 panicoid grass species.</title>
        <authorList>
            <person name="Studer A.J."/>
            <person name="Schnable J.C."/>
            <person name="Brutnell T.P."/>
        </authorList>
    </citation>
    <scope>NUCLEOTIDE SEQUENCE [LARGE SCALE GENOMIC DNA]</scope>
    <source>
        <strain evidence="3">cv. Kellogg 1175</strain>
        <tissue evidence="2">Leaf</tissue>
    </source>
</reference>
<feature type="region of interest" description="Disordered" evidence="1">
    <location>
        <begin position="1"/>
        <end position="135"/>
    </location>
</feature>
<organism evidence="2 3">
    <name type="scientific">Dichanthelium oligosanthes</name>
    <dbReference type="NCBI Taxonomy" id="888268"/>
    <lineage>
        <taxon>Eukaryota</taxon>
        <taxon>Viridiplantae</taxon>
        <taxon>Streptophyta</taxon>
        <taxon>Embryophyta</taxon>
        <taxon>Tracheophyta</taxon>
        <taxon>Spermatophyta</taxon>
        <taxon>Magnoliopsida</taxon>
        <taxon>Liliopsida</taxon>
        <taxon>Poales</taxon>
        <taxon>Poaceae</taxon>
        <taxon>PACMAD clade</taxon>
        <taxon>Panicoideae</taxon>
        <taxon>Panicodae</taxon>
        <taxon>Paniceae</taxon>
        <taxon>Dichantheliinae</taxon>
        <taxon>Dichanthelium</taxon>
    </lineage>
</organism>
<comment type="caution">
    <text evidence="2">The sequence shown here is derived from an EMBL/GenBank/DDBJ whole genome shotgun (WGS) entry which is preliminary data.</text>
</comment>
<dbReference type="Proteomes" id="UP000095767">
    <property type="component" value="Unassembled WGS sequence"/>
</dbReference>
<evidence type="ECO:0000313" key="2">
    <source>
        <dbReference type="EMBL" id="OEL36938.1"/>
    </source>
</evidence>
<dbReference type="EMBL" id="LWDX02007298">
    <property type="protein sequence ID" value="OEL36938.1"/>
    <property type="molecule type" value="Genomic_DNA"/>
</dbReference>
<accession>A0A1E5WHU4</accession>
<feature type="compositionally biased region" description="Low complexity" evidence="1">
    <location>
        <begin position="33"/>
        <end position="43"/>
    </location>
</feature>
<evidence type="ECO:0000256" key="1">
    <source>
        <dbReference type="SAM" id="MobiDB-lite"/>
    </source>
</evidence>
<proteinExistence type="predicted"/>
<gene>
    <name evidence="2" type="ORF">BAE44_0002044</name>
</gene>
<feature type="compositionally biased region" description="Basic residues" evidence="1">
    <location>
        <begin position="79"/>
        <end position="94"/>
    </location>
</feature>
<keyword evidence="3" id="KW-1185">Reference proteome</keyword>